<name>A0A7Y2L6W0_9THEO</name>
<evidence type="ECO:0000313" key="1">
    <source>
        <dbReference type="EMBL" id="NNG66420.1"/>
    </source>
</evidence>
<sequence>MFTQLDDDDLIISYMSILDNLIMLKLLYDYGVNVENIWFDVTPEEYPYDYFSNFLYEVVDRVFGGYYSTEEIFVDENGQVTDEENSFSSLLEVTWTDPDIVAYIKKFKYDKEKIRKLEELLDAVIYAMSYITDTDVDFSAGVRTNIDDGKESVTFIVDNYYGTIPANADVIKAIFKVKDFCRKEVSN</sequence>
<gene>
    <name evidence="1" type="ORF">HKI81_04095</name>
</gene>
<organism evidence="1 2">
    <name type="scientific">Caldanaerobacter subterraneus</name>
    <dbReference type="NCBI Taxonomy" id="911092"/>
    <lineage>
        <taxon>Bacteria</taxon>
        <taxon>Bacillati</taxon>
        <taxon>Bacillota</taxon>
        <taxon>Clostridia</taxon>
        <taxon>Thermoanaerobacterales</taxon>
        <taxon>Thermoanaerobacteraceae</taxon>
        <taxon>Caldanaerobacter</taxon>
    </lineage>
</organism>
<dbReference type="RefSeq" id="WP_170270616.1">
    <property type="nucleotide sequence ID" value="NZ_JABEQB010000008.1"/>
</dbReference>
<dbReference type="EMBL" id="JABEQB010000008">
    <property type="protein sequence ID" value="NNG66420.1"/>
    <property type="molecule type" value="Genomic_DNA"/>
</dbReference>
<comment type="caution">
    <text evidence="1">The sequence shown here is derived from an EMBL/GenBank/DDBJ whole genome shotgun (WGS) entry which is preliminary data.</text>
</comment>
<proteinExistence type="predicted"/>
<evidence type="ECO:0000313" key="2">
    <source>
        <dbReference type="Proteomes" id="UP000529861"/>
    </source>
</evidence>
<dbReference type="AlphaFoldDB" id="A0A7Y2L6W0"/>
<protein>
    <submittedName>
        <fullName evidence="1">Uncharacterized protein</fullName>
    </submittedName>
</protein>
<dbReference type="Proteomes" id="UP000529861">
    <property type="component" value="Unassembled WGS sequence"/>
</dbReference>
<accession>A0A7Y2L6W0</accession>
<reference evidence="1 2" key="1">
    <citation type="submission" date="2020-04" db="EMBL/GenBank/DDBJ databases">
        <title>Draft genome sequence of Caldanaerobacter sunterraneus. strain 1523vc isolated from Griffin hot spring, Kamchatka, Russia.</title>
        <authorList>
            <person name="Toshchakov S.V."/>
            <person name="Podosokorskaya O.A."/>
            <person name="Kublanov I.V."/>
            <person name="Korzhenkov A."/>
            <person name="Patrushev M.V."/>
        </authorList>
    </citation>
    <scope>NUCLEOTIDE SEQUENCE [LARGE SCALE GENOMIC DNA]</scope>
    <source>
        <strain evidence="1 2">1523vc</strain>
    </source>
</reference>